<dbReference type="SUPFAM" id="SSF56112">
    <property type="entry name" value="Protein kinase-like (PK-like)"/>
    <property type="match status" value="1"/>
</dbReference>
<dbReference type="GO" id="GO:1990604">
    <property type="term" value="C:IRE1-TRAF2-ASK1 complex"/>
    <property type="evidence" value="ECO:0007669"/>
    <property type="project" value="TreeGrafter"/>
</dbReference>
<dbReference type="Pfam" id="PF12796">
    <property type="entry name" value="Ank_2"/>
    <property type="match status" value="1"/>
</dbReference>
<evidence type="ECO:0000256" key="1">
    <source>
        <dbReference type="ARBA" id="ARBA00022741"/>
    </source>
</evidence>
<keyword evidence="8" id="KW-1185">Reference proteome</keyword>
<reference evidence="7" key="1">
    <citation type="submission" date="2023-08" db="EMBL/GenBank/DDBJ databases">
        <title>Pelteobagrus vachellii genome.</title>
        <authorList>
            <person name="Liu H."/>
        </authorList>
    </citation>
    <scope>NUCLEOTIDE SEQUENCE</scope>
    <source>
        <strain evidence="7">PRFRI_2022a</strain>
        <tissue evidence="7">Muscle</tissue>
    </source>
</reference>
<dbReference type="GO" id="GO:0005524">
    <property type="term" value="F:ATP binding"/>
    <property type="evidence" value="ECO:0007669"/>
    <property type="project" value="UniProtKB-KW"/>
</dbReference>
<dbReference type="PROSITE" id="PS00108">
    <property type="entry name" value="PROTEIN_KINASE_ST"/>
    <property type="match status" value="1"/>
</dbReference>
<dbReference type="Pfam" id="PF06479">
    <property type="entry name" value="Ribonuc_2-5A"/>
    <property type="match status" value="1"/>
</dbReference>
<dbReference type="GO" id="GO:0036498">
    <property type="term" value="P:IRE1-mediated unfolded protein response"/>
    <property type="evidence" value="ECO:0007669"/>
    <property type="project" value="TreeGrafter"/>
</dbReference>
<comment type="caution">
    <text evidence="7">The sequence shown here is derived from an EMBL/GenBank/DDBJ whole genome shotgun (WGS) entry which is preliminary data.</text>
</comment>
<dbReference type="GO" id="GO:0004521">
    <property type="term" value="F:RNA endonuclease activity"/>
    <property type="evidence" value="ECO:0007669"/>
    <property type="project" value="InterPro"/>
</dbReference>
<dbReference type="GO" id="GO:0004674">
    <property type="term" value="F:protein serine/threonine kinase activity"/>
    <property type="evidence" value="ECO:0007669"/>
    <property type="project" value="InterPro"/>
</dbReference>
<evidence type="ECO:0000313" key="8">
    <source>
        <dbReference type="Proteomes" id="UP001187315"/>
    </source>
</evidence>
<evidence type="ECO:0000256" key="2">
    <source>
        <dbReference type="ARBA" id="ARBA00022840"/>
    </source>
</evidence>
<feature type="domain" description="Protein kinase" evidence="5">
    <location>
        <begin position="518"/>
        <end position="774"/>
    </location>
</feature>
<dbReference type="Gene3D" id="1.10.510.10">
    <property type="entry name" value="Transferase(Phosphotransferase) domain 1"/>
    <property type="match status" value="1"/>
</dbReference>
<dbReference type="Pfam" id="PF00069">
    <property type="entry name" value="Pkinase"/>
    <property type="match status" value="1"/>
</dbReference>
<dbReference type="SMART" id="SM00220">
    <property type="entry name" value="S_TKc"/>
    <property type="match status" value="1"/>
</dbReference>
<dbReference type="Gene3D" id="1.25.40.20">
    <property type="entry name" value="Ankyrin repeat-containing domain"/>
    <property type="match status" value="1"/>
</dbReference>
<feature type="repeat" description="ANK" evidence="3">
    <location>
        <begin position="125"/>
        <end position="151"/>
    </location>
</feature>
<proteinExistence type="predicted"/>
<feature type="region of interest" description="Disordered" evidence="4">
    <location>
        <begin position="429"/>
        <end position="476"/>
    </location>
</feature>
<dbReference type="PANTHER" id="PTHR13954:SF28">
    <property type="match status" value="1"/>
</dbReference>
<evidence type="ECO:0000256" key="4">
    <source>
        <dbReference type="SAM" id="MobiDB-lite"/>
    </source>
</evidence>
<dbReference type="GO" id="GO:0070059">
    <property type="term" value="P:intrinsic apoptotic signaling pathway in response to endoplasmic reticulum stress"/>
    <property type="evidence" value="ECO:0007669"/>
    <property type="project" value="TreeGrafter"/>
</dbReference>
<dbReference type="SMART" id="SM00248">
    <property type="entry name" value="ANK"/>
    <property type="match status" value="3"/>
</dbReference>
<dbReference type="InterPro" id="IPR045133">
    <property type="entry name" value="IRE1/2-like"/>
</dbReference>
<dbReference type="PANTHER" id="PTHR13954">
    <property type="entry name" value="IRE1-RELATED"/>
    <property type="match status" value="1"/>
</dbReference>
<name>A0AA88NIZ8_TACVA</name>
<dbReference type="AlphaFoldDB" id="A0AA88NIZ8"/>
<dbReference type="GO" id="GO:0051082">
    <property type="term" value="F:unfolded protein binding"/>
    <property type="evidence" value="ECO:0007669"/>
    <property type="project" value="TreeGrafter"/>
</dbReference>
<dbReference type="PROSITE" id="PS50088">
    <property type="entry name" value="ANK_REPEAT"/>
    <property type="match status" value="1"/>
</dbReference>
<dbReference type="InterPro" id="IPR000719">
    <property type="entry name" value="Prot_kinase_dom"/>
</dbReference>
<evidence type="ECO:0000313" key="7">
    <source>
        <dbReference type="EMBL" id="KAK2860541.1"/>
    </source>
</evidence>
<accession>A0AA88NIZ8</accession>
<dbReference type="InterPro" id="IPR010513">
    <property type="entry name" value="KEN_dom"/>
</dbReference>
<dbReference type="Gene3D" id="1.20.1440.180">
    <property type="entry name" value="KEN domain"/>
    <property type="match status" value="1"/>
</dbReference>
<feature type="compositionally biased region" description="Basic and acidic residues" evidence="4">
    <location>
        <begin position="447"/>
        <end position="460"/>
    </location>
</feature>
<dbReference type="InterPro" id="IPR038357">
    <property type="entry name" value="KEN_sf"/>
</dbReference>
<dbReference type="InterPro" id="IPR011009">
    <property type="entry name" value="Kinase-like_dom_sf"/>
</dbReference>
<protein>
    <submittedName>
        <fullName evidence="7">Uncharacterized protein</fullName>
    </submittedName>
</protein>
<dbReference type="PROSITE" id="PS51392">
    <property type="entry name" value="KEN"/>
    <property type="match status" value="1"/>
</dbReference>
<keyword evidence="2" id="KW-0067">ATP-binding</keyword>
<dbReference type="EMBL" id="JAVHJS010000004">
    <property type="protein sequence ID" value="KAK2860541.1"/>
    <property type="molecule type" value="Genomic_DNA"/>
</dbReference>
<keyword evidence="1" id="KW-0547">Nucleotide-binding</keyword>
<dbReference type="Proteomes" id="UP001187315">
    <property type="component" value="Unassembled WGS sequence"/>
</dbReference>
<feature type="domain" description="KEN" evidence="6">
    <location>
        <begin position="777"/>
        <end position="898"/>
    </location>
</feature>
<evidence type="ECO:0000256" key="3">
    <source>
        <dbReference type="PROSITE-ProRule" id="PRU00023"/>
    </source>
</evidence>
<organism evidence="7 8">
    <name type="scientific">Tachysurus vachellii</name>
    <name type="common">Darkbarbel catfish</name>
    <name type="synonym">Pelteobagrus vachellii</name>
    <dbReference type="NCBI Taxonomy" id="175792"/>
    <lineage>
        <taxon>Eukaryota</taxon>
        <taxon>Metazoa</taxon>
        <taxon>Chordata</taxon>
        <taxon>Craniata</taxon>
        <taxon>Vertebrata</taxon>
        <taxon>Euteleostomi</taxon>
        <taxon>Actinopterygii</taxon>
        <taxon>Neopterygii</taxon>
        <taxon>Teleostei</taxon>
        <taxon>Ostariophysi</taxon>
        <taxon>Siluriformes</taxon>
        <taxon>Bagridae</taxon>
        <taxon>Tachysurus</taxon>
    </lineage>
</organism>
<dbReference type="SUPFAM" id="SSF48403">
    <property type="entry name" value="Ankyrin repeat"/>
    <property type="match status" value="1"/>
</dbReference>
<dbReference type="GO" id="GO:0006397">
    <property type="term" value="P:mRNA processing"/>
    <property type="evidence" value="ECO:0007669"/>
    <property type="project" value="InterPro"/>
</dbReference>
<dbReference type="InterPro" id="IPR002110">
    <property type="entry name" value="Ankyrin_rpt"/>
</dbReference>
<dbReference type="PROSITE" id="PS50297">
    <property type="entry name" value="ANK_REP_REGION"/>
    <property type="match status" value="1"/>
</dbReference>
<dbReference type="PROSITE" id="PS50011">
    <property type="entry name" value="PROTEIN_KINASE_DOM"/>
    <property type="match status" value="1"/>
</dbReference>
<evidence type="ECO:0000259" key="6">
    <source>
        <dbReference type="PROSITE" id="PS51392"/>
    </source>
</evidence>
<feature type="compositionally biased region" description="Basic residues" evidence="4">
    <location>
        <begin position="436"/>
        <end position="446"/>
    </location>
</feature>
<evidence type="ECO:0000259" key="5">
    <source>
        <dbReference type="PROSITE" id="PS50011"/>
    </source>
</evidence>
<gene>
    <name evidence="7" type="ORF">Q7C36_004707</name>
</gene>
<dbReference type="InterPro" id="IPR036770">
    <property type="entry name" value="Ankyrin_rpt-contain_sf"/>
</dbReference>
<sequence length="898" mass="102338">MAFQIQWSIPVPVPVEVTPRKAHQLIQCIVDSNAKKLKKLVSKSNINGLYSSAIWNDDVSLLTAAVVCGNEEICNFLLREKADPNILSTNRLTSLHYAANTPGVPLNIVRRLIAAKANPDGHQQQPFTPLQFAASNDRLDVIEALIKAGANPERNYGKGFVDLDEKVENLINRLPAGNEAVEKCKMFFTFAAMVPRKTQSEVFNFCREHFFEEHPLTHMLLFERYFNVVGPSAEQYQQSSTKWLKNSMKTEIYINGFIERFPRIPIEHRIMSLNSLHAVICMMREISPQIFNAVVPILNKCLVPSTVQGNVFNHLILSILYVTMDKSSKQKPAAESLHSDVLEKLCDALMPFTNPNFSTEVSRLTYCLFADLHKFVPEHINSCGVTSVPERVLHAVDIGPDDAIKEKLHKLDTNLRNPQISSTVDCMGEVADRMPSKKKKKRKKKKDNQQDIISKEDSDTAKTSVQESSVHPYATHTEDLPVKRNWLSLSQRWKPKLEKLANLPASKVYHLGNLTIGNSSEFEIAKGSDGTRVFLGLRDDGTEVAVKRMYRSEYQGLKNEEQFLRLPQLDNPCIVRYVDFAEDEHFGYLALQLCEYTLNEYIEDHLPEDTSQQLQVLKKIVKEVLYSLNALHGHDTKVLHRDIKPQNVLIDITGKARLADFGISRRLKLGETTCRTNPAGTKYWKARETLEEDINSGYKRSSDIQVAGMLIYYILSRGHHPFGTGPRCESNILDGKYSLEHVEDELAKDLVKWMISHEPKDRPNVEETLRHPFFWPNKDKLDYLDKLGNEKEVENCRNAGPDLLSAIEAVTAGKSFLDWKTKLPAELVQKLDGRKKTYPENTLGLLRFIRNLHQHYSDDAKNLNLMTLFPDLFETVFMFAKTRGWTTAMEFMLEIPET</sequence>
<dbReference type="InterPro" id="IPR008271">
    <property type="entry name" value="Ser/Thr_kinase_AS"/>
</dbReference>
<keyword evidence="3" id="KW-0040">ANK repeat</keyword>